<dbReference type="KEGG" id="bba:Bd2747"/>
<evidence type="ECO:0000313" key="2">
    <source>
        <dbReference type="EMBL" id="CAE80534.1"/>
    </source>
</evidence>
<name>Q6MJM6_BDEBA</name>
<dbReference type="EMBL" id="BX842653">
    <property type="protein sequence ID" value="CAE80534.1"/>
    <property type="molecule type" value="Genomic_DNA"/>
</dbReference>
<keyword evidence="3" id="KW-1185">Reference proteome</keyword>
<keyword evidence="1" id="KW-1133">Transmembrane helix</keyword>
<sequence>MTKSGSFLHSRSLWVYYTLFFSGSLVLVYQALSWEIIGDSVNFLCLLFVMNGLLARRFIHILENSVLMTVGYILPLLIRNCLKLSYTEAPSIKEFLNLAFVSTTTTLVLGIGFSFLGMLLHHFGHKLHQMSRSRVTTNNSVTTGSPADE</sequence>
<protein>
    <submittedName>
        <fullName evidence="2">Uncharacterized protein</fullName>
    </submittedName>
</protein>
<feature type="transmembrane region" description="Helical" evidence="1">
    <location>
        <begin position="12"/>
        <end position="30"/>
    </location>
</feature>
<keyword evidence="1" id="KW-0472">Membrane</keyword>
<reference evidence="2 3" key="1">
    <citation type="journal article" date="2004" name="Science">
        <title>A predator unmasked: life cycle of Bdellovibrio bacteriovorus from a genomic perspective.</title>
        <authorList>
            <person name="Rendulic S."/>
            <person name="Jagtap P."/>
            <person name="Rosinus A."/>
            <person name="Eppinger M."/>
            <person name="Baar C."/>
            <person name="Lanz C."/>
            <person name="Keller H."/>
            <person name="Lambert C."/>
            <person name="Evans K.J."/>
            <person name="Goesmann A."/>
            <person name="Meyer F."/>
            <person name="Sockett R.E."/>
            <person name="Schuster S.C."/>
        </authorList>
    </citation>
    <scope>NUCLEOTIDE SEQUENCE [LARGE SCALE GENOMIC DNA]</scope>
    <source>
        <strain evidence="3">ATCC 15356 / DSM 50701 / NCIMB 9529 / HD100</strain>
    </source>
</reference>
<keyword evidence="1" id="KW-0812">Transmembrane</keyword>
<dbReference type="Proteomes" id="UP000008080">
    <property type="component" value="Chromosome"/>
</dbReference>
<feature type="transmembrane region" description="Helical" evidence="1">
    <location>
        <begin position="98"/>
        <end position="120"/>
    </location>
</feature>
<dbReference type="HOGENOM" id="CLU_2022196_0_0_7"/>
<dbReference type="STRING" id="264462.Bd2747"/>
<evidence type="ECO:0000256" key="1">
    <source>
        <dbReference type="SAM" id="Phobius"/>
    </source>
</evidence>
<dbReference type="AlphaFoldDB" id="Q6MJM6"/>
<gene>
    <name evidence="2" type="ordered locus">Bd2747</name>
</gene>
<proteinExistence type="predicted"/>
<feature type="transmembrane region" description="Helical" evidence="1">
    <location>
        <begin position="36"/>
        <end position="54"/>
    </location>
</feature>
<organism evidence="2 3">
    <name type="scientific">Bdellovibrio bacteriovorus (strain ATCC 15356 / DSM 50701 / NCIMB 9529 / HD100)</name>
    <dbReference type="NCBI Taxonomy" id="264462"/>
    <lineage>
        <taxon>Bacteria</taxon>
        <taxon>Pseudomonadati</taxon>
        <taxon>Bdellovibrionota</taxon>
        <taxon>Bdellovibrionia</taxon>
        <taxon>Bdellovibrionales</taxon>
        <taxon>Pseudobdellovibrionaceae</taxon>
        <taxon>Bdellovibrio</taxon>
    </lineage>
</organism>
<evidence type="ECO:0000313" key="3">
    <source>
        <dbReference type="Proteomes" id="UP000008080"/>
    </source>
</evidence>
<feature type="transmembrane region" description="Helical" evidence="1">
    <location>
        <begin position="61"/>
        <end position="78"/>
    </location>
</feature>
<accession>Q6MJM6</accession>